<dbReference type="AlphaFoldDB" id="A0A171AFI2"/>
<comment type="caution">
    <text evidence="1">The sequence shown here is derived from an EMBL/GenBank/DDBJ whole genome shotgun (WGS) entry which is preliminary data.</text>
</comment>
<evidence type="ECO:0000313" key="2">
    <source>
        <dbReference type="Proteomes" id="UP000076586"/>
    </source>
</evidence>
<protein>
    <submittedName>
        <fullName evidence="1">Uncharacterized protein</fullName>
    </submittedName>
</protein>
<dbReference type="EMBL" id="BDCR01000004">
    <property type="protein sequence ID" value="GAT63648.1"/>
    <property type="molecule type" value="Genomic_DNA"/>
</dbReference>
<keyword evidence="2" id="KW-1185">Reference proteome</keyword>
<dbReference type="STRING" id="681398.PJIAN_4187"/>
<sequence>MLEKDKILNLLIEHSINIGNSLAGKGYPSSELKRYGEPLALKTVHHICSIQRLCVPKAFVHSTVLFQEVIDFPSIAALTRTALESYLTFNYIFVAPQSVEEKEFRYYCWDLAGYIERENFPTATEESVKRHAKEQEEKTEIFQKLACNSIYKNISAEGKKKILKGNWRVFKSWRDLAIESGLPKQYFDVIYSYMSSYSHSGRLCVMQIEQSRDIISQKAMADLYIQFCLEILARLIHDYILYMPDSKHVHEVNHEAAFYTELYYKIGNQIKF</sequence>
<dbReference type="RefSeq" id="WP_068705051.1">
    <property type="nucleotide sequence ID" value="NZ_BDCR01000004.1"/>
</dbReference>
<reference evidence="2" key="2">
    <citation type="journal article" date="2017" name="Genome Announc.">
        <title>Draft genome sequence of Paludibacter jiangxiensis NM7(T), a propionate-producing fermentative bacterium.</title>
        <authorList>
            <person name="Qiu Y.-L."/>
            <person name="Tourlousse D.M."/>
            <person name="Matsuura N."/>
            <person name="Ohashi A."/>
            <person name="Sekiguchi Y."/>
        </authorList>
    </citation>
    <scope>NUCLEOTIDE SEQUENCE [LARGE SCALE GENOMIC DNA]</scope>
    <source>
        <strain evidence="2">NM7</strain>
    </source>
</reference>
<dbReference type="Pfam" id="PF18928">
    <property type="entry name" value="DUF5677"/>
    <property type="match status" value="1"/>
</dbReference>
<gene>
    <name evidence="1" type="ORF">PJIAN_4187</name>
</gene>
<reference evidence="2" key="1">
    <citation type="submission" date="2016-04" db="EMBL/GenBank/DDBJ databases">
        <title>Draft genome sequence of Paludibacter jiangxiensis strain NM7.</title>
        <authorList>
            <person name="Qiu Y."/>
            <person name="Matsuura N."/>
            <person name="Ohashi A."/>
            <person name="Tourlousse M.D."/>
            <person name="Sekiguchi Y."/>
        </authorList>
    </citation>
    <scope>NUCLEOTIDE SEQUENCE [LARGE SCALE GENOMIC DNA]</scope>
    <source>
        <strain evidence="2">NM7</strain>
    </source>
</reference>
<evidence type="ECO:0000313" key="1">
    <source>
        <dbReference type="EMBL" id="GAT63648.1"/>
    </source>
</evidence>
<dbReference type="Proteomes" id="UP000076586">
    <property type="component" value="Unassembled WGS sequence"/>
</dbReference>
<organism evidence="1 2">
    <name type="scientific">Paludibacter jiangxiensis</name>
    <dbReference type="NCBI Taxonomy" id="681398"/>
    <lineage>
        <taxon>Bacteria</taxon>
        <taxon>Pseudomonadati</taxon>
        <taxon>Bacteroidota</taxon>
        <taxon>Bacteroidia</taxon>
        <taxon>Bacteroidales</taxon>
        <taxon>Paludibacteraceae</taxon>
        <taxon>Paludibacter</taxon>
    </lineage>
</organism>
<dbReference type="OrthoDB" id="1097612at2"/>
<accession>A0A171AFI2</accession>
<dbReference type="InterPro" id="IPR043733">
    <property type="entry name" value="DUF5677"/>
</dbReference>
<proteinExistence type="predicted"/>
<name>A0A171AFI2_9BACT</name>